<dbReference type="GO" id="GO:0051539">
    <property type="term" value="F:4 iron, 4 sulfur cluster binding"/>
    <property type="evidence" value="ECO:0007669"/>
    <property type="project" value="UniProtKB-KW"/>
</dbReference>
<keyword evidence="14" id="KW-0408">Iron</keyword>
<dbReference type="Pfam" id="PF07730">
    <property type="entry name" value="HisKA_3"/>
    <property type="match status" value="1"/>
</dbReference>
<dbReference type="InterPro" id="IPR011712">
    <property type="entry name" value="Sig_transdc_His_kin_sub3_dim/P"/>
</dbReference>
<dbReference type="Gene3D" id="6.10.340.10">
    <property type="match status" value="1"/>
</dbReference>
<keyword evidence="10" id="KW-0479">Metal-binding</keyword>
<dbReference type="Gene3D" id="1.20.5.1930">
    <property type="match status" value="1"/>
</dbReference>
<evidence type="ECO:0000256" key="8">
    <source>
        <dbReference type="ARBA" id="ARBA00022553"/>
    </source>
</evidence>
<keyword evidence="13" id="KW-0067">ATP-binding</keyword>
<dbReference type="GO" id="GO:0016020">
    <property type="term" value="C:membrane"/>
    <property type="evidence" value="ECO:0007669"/>
    <property type="project" value="InterPro"/>
</dbReference>
<protein>
    <recommendedName>
        <fullName evidence="5">Oxygen sensor histidine kinase NreB</fullName>
        <ecNumber evidence="4">2.7.13.3</ecNumber>
    </recommendedName>
    <alternativeName>
        <fullName evidence="17">Nitrogen regulation protein B</fullName>
    </alternativeName>
</protein>
<dbReference type="SMART" id="SM00065">
    <property type="entry name" value="GAF"/>
    <property type="match status" value="1"/>
</dbReference>
<dbReference type="SUPFAM" id="SSF55874">
    <property type="entry name" value="ATPase domain of HSP90 chaperone/DNA topoisomerase II/histidine kinase"/>
    <property type="match status" value="1"/>
</dbReference>
<dbReference type="Gene3D" id="3.30.565.10">
    <property type="entry name" value="Histidine kinase-like ATPase, C-terminal domain"/>
    <property type="match status" value="1"/>
</dbReference>
<comment type="cofactor">
    <cofactor evidence="2">
        <name>[4Fe-4S] cluster</name>
        <dbReference type="ChEBI" id="CHEBI:49883"/>
    </cofactor>
</comment>
<evidence type="ECO:0000256" key="12">
    <source>
        <dbReference type="ARBA" id="ARBA00022777"/>
    </source>
</evidence>
<feature type="domain" description="HAMP" evidence="21">
    <location>
        <begin position="60"/>
        <end position="112"/>
    </location>
</feature>
<proteinExistence type="predicted"/>
<dbReference type="Pfam" id="PF13185">
    <property type="entry name" value="GAF_2"/>
    <property type="match status" value="1"/>
</dbReference>
<keyword evidence="18" id="KW-0175">Coiled coil</keyword>
<evidence type="ECO:0000256" key="16">
    <source>
        <dbReference type="ARBA" id="ARBA00024827"/>
    </source>
</evidence>
<dbReference type="AlphaFoldDB" id="A0A0F9JYG5"/>
<accession>A0A0F9JYG5</accession>
<dbReference type="PROSITE" id="PS50885">
    <property type="entry name" value="HAMP"/>
    <property type="match status" value="1"/>
</dbReference>
<dbReference type="InterPro" id="IPR003594">
    <property type="entry name" value="HATPase_dom"/>
</dbReference>
<dbReference type="InterPro" id="IPR050482">
    <property type="entry name" value="Sensor_HK_TwoCompSys"/>
</dbReference>
<feature type="domain" description="Histidine kinase" evidence="20">
    <location>
        <begin position="324"/>
        <end position="524"/>
    </location>
</feature>
<dbReference type="InterPro" id="IPR036890">
    <property type="entry name" value="HATPase_C_sf"/>
</dbReference>
<evidence type="ECO:0000256" key="18">
    <source>
        <dbReference type="SAM" id="Coils"/>
    </source>
</evidence>
<dbReference type="GO" id="GO:0000155">
    <property type="term" value="F:phosphorelay sensor kinase activity"/>
    <property type="evidence" value="ECO:0007669"/>
    <property type="project" value="InterPro"/>
</dbReference>
<comment type="subcellular location">
    <subcellularLocation>
        <location evidence="3">Cytoplasm</location>
    </subcellularLocation>
</comment>
<dbReference type="PANTHER" id="PTHR24421">
    <property type="entry name" value="NITRATE/NITRITE SENSOR PROTEIN NARX-RELATED"/>
    <property type="match status" value="1"/>
</dbReference>
<dbReference type="PRINTS" id="PR00344">
    <property type="entry name" value="BCTRLSENSOR"/>
</dbReference>
<dbReference type="GO" id="GO:0005737">
    <property type="term" value="C:cytoplasm"/>
    <property type="evidence" value="ECO:0007669"/>
    <property type="project" value="UniProtKB-SubCell"/>
</dbReference>
<keyword evidence="9" id="KW-0808">Transferase</keyword>
<evidence type="ECO:0000259" key="21">
    <source>
        <dbReference type="PROSITE" id="PS50885"/>
    </source>
</evidence>
<evidence type="ECO:0000256" key="1">
    <source>
        <dbReference type="ARBA" id="ARBA00000085"/>
    </source>
</evidence>
<dbReference type="GO" id="GO:0046983">
    <property type="term" value="F:protein dimerization activity"/>
    <property type="evidence" value="ECO:0007669"/>
    <property type="project" value="InterPro"/>
</dbReference>
<dbReference type="InterPro" id="IPR004358">
    <property type="entry name" value="Sig_transdc_His_kin-like_C"/>
</dbReference>
<dbReference type="SMART" id="SM00387">
    <property type="entry name" value="HATPase_c"/>
    <property type="match status" value="1"/>
</dbReference>
<dbReference type="GO" id="GO:0005524">
    <property type="term" value="F:ATP binding"/>
    <property type="evidence" value="ECO:0007669"/>
    <property type="project" value="UniProtKB-KW"/>
</dbReference>
<evidence type="ECO:0000256" key="4">
    <source>
        <dbReference type="ARBA" id="ARBA00012438"/>
    </source>
</evidence>
<sequence>MTKNYKRPELILMCVQQTCDAAEQEQDQALAVPRDLQRTALIFGIGAVVVASAAAWFHARGVVKPIRDLTDASGRIAAGALDDPIIVTRDDEVGTLARSFEAMRVRLKASREQQQRWEKELEERVRQRTKELERRNREQAALNSIAATVSGSLELETIMSASLDRVLDIMQADAGSILLADDHDGGLSTGVQRGLASDSDQGCLTAPGNDCLCGQAIRKGEAILVEDVGRYPGQLQATCPAQGFASMAVVPLRAKDRPLGVILVASRRPHQLSPPDMELLAAIGNTVGVAVENARLHGELREKEEVRTHLLNRVISAQEEERKRIARELHDESAQVLATLLVEIGTAEEIMPATAKRARDILSRVKTGATRALTEMRQMILDLRPSALDDLGLVAAVQWYAKTRLEQAGMRMRLKVAGSQQRLPAAMETALFRIAQEAINNVAKHAGASNVGIRLEFTGTSVSLVVEDDGQGFDMKAVAESKDKSRGLGLLGMRERAALLGGKATIESQSGRGTRVAVEIPVEEHNGQR</sequence>
<dbReference type="CDD" id="cd06225">
    <property type="entry name" value="HAMP"/>
    <property type="match status" value="1"/>
</dbReference>
<dbReference type="InterPro" id="IPR005467">
    <property type="entry name" value="His_kinase_dom"/>
</dbReference>
<keyword evidence="19" id="KW-1133">Transmembrane helix</keyword>
<keyword evidence="12" id="KW-0418">Kinase</keyword>
<dbReference type="SUPFAM" id="SSF158472">
    <property type="entry name" value="HAMP domain-like"/>
    <property type="match status" value="1"/>
</dbReference>
<dbReference type="CDD" id="cd16917">
    <property type="entry name" value="HATPase_UhpB-NarQ-NarX-like"/>
    <property type="match status" value="1"/>
</dbReference>
<evidence type="ECO:0000313" key="22">
    <source>
        <dbReference type="EMBL" id="KKM03963.1"/>
    </source>
</evidence>
<dbReference type="Gene3D" id="3.30.450.40">
    <property type="match status" value="1"/>
</dbReference>
<evidence type="ECO:0000256" key="5">
    <source>
        <dbReference type="ARBA" id="ARBA00017322"/>
    </source>
</evidence>
<dbReference type="PANTHER" id="PTHR24421:SF10">
    <property type="entry name" value="NITRATE_NITRITE SENSOR PROTEIN NARQ"/>
    <property type="match status" value="1"/>
</dbReference>
<feature type="transmembrane region" description="Helical" evidence="19">
    <location>
        <begin position="40"/>
        <end position="59"/>
    </location>
</feature>
<evidence type="ECO:0000256" key="10">
    <source>
        <dbReference type="ARBA" id="ARBA00022723"/>
    </source>
</evidence>
<comment type="function">
    <text evidence="16">Member of the two-component regulatory system NreB/NreC involved in the control of dissimilatory nitrate/nitrite reduction in response to oxygen. NreB functions as a direct oxygen sensor histidine kinase which is autophosphorylated, in the absence of oxygen, probably at the conserved histidine residue, and transfers its phosphate group probably to a conserved aspartate residue of NreC. NreB/NreC activates the expression of the nitrate (narGHJI) and nitrite (nir) reductase operons, as well as the putative nitrate transporter gene narT.</text>
</comment>
<dbReference type="SMART" id="SM00304">
    <property type="entry name" value="HAMP"/>
    <property type="match status" value="1"/>
</dbReference>
<evidence type="ECO:0000256" key="6">
    <source>
        <dbReference type="ARBA" id="ARBA00022485"/>
    </source>
</evidence>
<evidence type="ECO:0000256" key="3">
    <source>
        <dbReference type="ARBA" id="ARBA00004496"/>
    </source>
</evidence>
<evidence type="ECO:0000256" key="13">
    <source>
        <dbReference type="ARBA" id="ARBA00022840"/>
    </source>
</evidence>
<comment type="catalytic activity">
    <reaction evidence="1">
        <text>ATP + protein L-histidine = ADP + protein N-phospho-L-histidine.</text>
        <dbReference type="EC" id="2.7.13.3"/>
    </reaction>
</comment>
<keyword evidence="15" id="KW-0411">Iron-sulfur</keyword>
<dbReference type="InterPro" id="IPR003660">
    <property type="entry name" value="HAMP_dom"/>
</dbReference>
<dbReference type="EC" id="2.7.13.3" evidence="4"/>
<evidence type="ECO:0000256" key="17">
    <source>
        <dbReference type="ARBA" id="ARBA00030800"/>
    </source>
</evidence>
<evidence type="ECO:0000256" key="19">
    <source>
        <dbReference type="SAM" id="Phobius"/>
    </source>
</evidence>
<evidence type="ECO:0000256" key="9">
    <source>
        <dbReference type="ARBA" id="ARBA00022679"/>
    </source>
</evidence>
<evidence type="ECO:0000256" key="7">
    <source>
        <dbReference type="ARBA" id="ARBA00022490"/>
    </source>
</evidence>
<evidence type="ECO:0000259" key="20">
    <source>
        <dbReference type="PROSITE" id="PS50109"/>
    </source>
</evidence>
<keyword evidence="19" id="KW-0472">Membrane</keyword>
<evidence type="ECO:0000256" key="14">
    <source>
        <dbReference type="ARBA" id="ARBA00023004"/>
    </source>
</evidence>
<organism evidence="22">
    <name type="scientific">marine sediment metagenome</name>
    <dbReference type="NCBI Taxonomy" id="412755"/>
    <lineage>
        <taxon>unclassified sequences</taxon>
        <taxon>metagenomes</taxon>
        <taxon>ecological metagenomes</taxon>
    </lineage>
</organism>
<evidence type="ECO:0000256" key="15">
    <source>
        <dbReference type="ARBA" id="ARBA00023014"/>
    </source>
</evidence>
<evidence type="ECO:0000256" key="11">
    <source>
        <dbReference type="ARBA" id="ARBA00022741"/>
    </source>
</evidence>
<gene>
    <name evidence="22" type="ORF">LCGC14_1769170</name>
</gene>
<dbReference type="SUPFAM" id="SSF55781">
    <property type="entry name" value="GAF domain-like"/>
    <property type="match status" value="1"/>
</dbReference>
<keyword evidence="11" id="KW-0547">Nucleotide-binding</keyword>
<dbReference type="GO" id="GO:0046872">
    <property type="term" value="F:metal ion binding"/>
    <property type="evidence" value="ECO:0007669"/>
    <property type="project" value="UniProtKB-KW"/>
</dbReference>
<comment type="caution">
    <text evidence="22">The sequence shown here is derived from an EMBL/GenBank/DDBJ whole genome shotgun (WGS) entry which is preliminary data.</text>
</comment>
<keyword evidence="8" id="KW-0597">Phosphoprotein</keyword>
<dbReference type="InterPro" id="IPR029016">
    <property type="entry name" value="GAF-like_dom_sf"/>
</dbReference>
<dbReference type="Pfam" id="PF00672">
    <property type="entry name" value="HAMP"/>
    <property type="match status" value="1"/>
</dbReference>
<dbReference type="EMBL" id="LAZR01016564">
    <property type="protein sequence ID" value="KKM03963.1"/>
    <property type="molecule type" value="Genomic_DNA"/>
</dbReference>
<feature type="coiled-coil region" evidence="18">
    <location>
        <begin position="100"/>
        <end position="138"/>
    </location>
</feature>
<dbReference type="PROSITE" id="PS50109">
    <property type="entry name" value="HIS_KIN"/>
    <property type="match status" value="1"/>
</dbReference>
<keyword evidence="6" id="KW-0004">4Fe-4S</keyword>
<dbReference type="Pfam" id="PF02518">
    <property type="entry name" value="HATPase_c"/>
    <property type="match status" value="1"/>
</dbReference>
<keyword evidence="7" id="KW-0963">Cytoplasm</keyword>
<dbReference type="InterPro" id="IPR003018">
    <property type="entry name" value="GAF"/>
</dbReference>
<keyword evidence="19" id="KW-0812">Transmembrane</keyword>
<reference evidence="22" key="1">
    <citation type="journal article" date="2015" name="Nature">
        <title>Complex archaea that bridge the gap between prokaryotes and eukaryotes.</title>
        <authorList>
            <person name="Spang A."/>
            <person name="Saw J.H."/>
            <person name="Jorgensen S.L."/>
            <person name="Zaremba-Niedzwiedzka K."/>
            <person name="Martijn J."/>
            <person name="Lind A.E."/>
            <person name="van Eijk R."/>
            <person name="Schleper C."/>
            <person name="Guy L."/>
            <person name="Ettema T.J."/>
        </authorList>
    </citation>
    <scope>NUCLEOTIDE SEQUENCE</scope>
</reference>
<name>A0A0F9JYG5_9ZZZZ</name>
<evidence type="ECO:0000256" key="2">
    <source>
        <dbReference type="ARBA" id="ARBA00001966"/>
    </source>
</evidence>